<dbReference type="AlphaFoldDB" id="A0A679BBB1"/>
<name>A0A679BBB1_ORYNI</name>
<accession>A0A679BBB1</accession>
<sequence length="77" mass="8756">MERNLFGKLAKWMNGEAKIAMLLEMLIVRPNAMKLRLWPSLIEELGIVGGDNGEMARRAILLVVQLVSQQVHNVPFR</sequence>
<organism evidence="1">
    <name type="scientific">Oryza nivara</name>
    <name type="common">Indian wild rice</name>
    <name type="synonym">Oryza sativa f. spontanea</name>
    <dbReference type="NCBI Taxonomy" id="4536"/>
    <lineage>
        <taxon>Eukaryota</taxon>
        <taxon>Viridiplantae</taxon>
        <taxon>Streptophyta</taxon>
        <taxon>Embryophyta</taxon>
        <taxon>Tracheophyta</taxon>
        <taxon>Spermatophyta</taxon>
        <taxon>Magnoliopsida</taxon>
        <taxon>Liliopsida</taxon>
        <taxon>Poales</taxon>
        <taxon>Poaceae</taxon>
        <taxon>BOP clade</taxon>
        <taxon>Oryzoideae</taxon>
        <taxon>Oryzeae</taxon>
        <taxon>Oryzinae</taxon>
        <taxon>Oryza</taxon>
    </lineage>
</organism>
<proteinExistence type="predicted"/>
<dbReference type="EMBL" id="AP018875">
    <property type="protein sequence ID" value="BBF89895.1"/>
    <property type="molecule type" value="Genomic_DNA"/>
</dbReference>
<gene>
    <name evidence="1" type="primary">BBa0043N18.24</name>
</gene>
<reference evidence="1" key="1">
    <citation type="submission" date="2018-08" db="EMBL/GenBank/DDBJ databases">
        <title>Oryza nivara genomic DNA, chromosome 11, BAC clone:BBa0043N18.</title>
        <authorList>
            <person name="Wu J."/>
            <person name="Kanamori H."/>
        </authorList>
    </citation>
    <scope>NUCLEOTIDE SEQUENCE</scope>
    <source>
        <strain evidence="1">W0106</strain>
    </source>
</reference>
<protein>
    <submittedName>
        <fullName evidence="1">Uncharacterized protein</fullName>
    </submittedName>
</protein>
<evidence type="ECO:0000313" key="1">
    <source>
        <dbReference type="EMBL" id="BBF89895.1"/>
    </source>
</evidence>